<name>A0A432ML95_9BACT</name>
<reference evidence="1 2" key="2">
    <citation type="submission" date="2019-01" db="EMBL/GenBank/DDBJ databases">
        <title>Tautonia sociabilis, a novel thermotolerant planctomycete of Isosphaeraceae family, isolated from a 4000 m deep subterranean habitat.</title>
        <authorList>
            <person name="Kovaleva O.L."/>
            <person name="Elcheninov A.G."/>
            <person name="Van Heerden E."/>
            <person name="Toshchakov S.V."/>
            <person name="Novikov A."/>
            <person name="Bonch-Osmolovskaya E.A."/>
            <person name="Kublanov I.V."/>
        </authorList>
    </citation>
    <scope>NUCLEOTIDE SEQUENCE [LARGE SCALE GENOMIC DNA]</scope>
    <source>
        <strain evidence="1 2">GM2012</strain>
    </source>
</reference>
<proteinExistence type="predicted"/>
<evidence type="ECO:0000313" key="1">
    <source>
        <dbReference type="EMBL" id="RUL87858.1"/>
    </source>
</evidence>
<organism evidence="1 2">
    <name type="scientific">Tautonia sociabilis</name>
    <dbReference type="NCBI Taxonomy" id="2080755"/>
    <lineage>
        <taxon>Bacteria</taxon>
        <taxon>Pseudomonadati</taxon>
        <taxon>Planctomycetota</taxon>
        <taxon>Planctomycetia</taxon>
        <taxon>Isosphaerales</taxon>
        <taxon>Isosphaeraceae</taxon>
        <taxon>Tautonia</taxon>
    </lineage>
</organism>
<accession>A0A432ML95</accession>
<dbReference type="AlphaFoldDB" id="A0A432ML95"/>
<protein>
    <recommendedName>
        <fullName evidence="3">Gfo/Idh/MocA family oxidoreductase</fullName>
    </recommendedName>
</protein>
<dbReference type="RefSeq" id="WP_126725174.1">
    <property type="nucleotide sequence ID" value="NZ_RYZH01000016.1"/>
</dbReference>
<evidence type="ECO:0000313" key="2">
    <source>
        <dbReference type="Proteomes" id="UP000280296"/>
    </source>
</evidence>
<keyword evidence="2" id="KW-1185">Reference proteome</keyword>
<sequence>MIDPNRSSFGPDRPLPRSIAIAGAWGYIGRKFLDVALSRGLTVFVFDPGPAPDDIDLGRLTRIDHEADFYRVDADLVHLAVHPEHRRLDLLLDRERPPLILNEKPMAEPGRPEHCRRVVEDVAASPAVVLYDFPELFDPLSARILEYLGRFREVRIDEVVLQRSKDREDPAIPRNAKRMVSIQYQESVHCLAFVLYLLAAVQGGTDRVLNGGVRLVGRAERYSPPNPEAYPHAVDGRCRYRMFLGGVRVEGSTNFKRHAEWAKRRLIRGVGDGEPFEIDVSFLEGKKDFRINGRDQPCDPAASSYQHVLETATRWSRQFDRSQLMGGLFPNPAFTLLTYQLSAALWRSCREREAIAIESADRLRSWDAGFDPDLAPLADDGELDEPWV</sequence>
<reference evidence="1 2" key="1">
    <citation type="submission" date="2018-12" db="EMBL/GenBank/DDBJ databases">
        <authorList>
            <person name="Toschakov S.V."/>
        </authorList>
    </citation>
    <scope>NUCLEOTIDE SEQUENCE [LARGE SCALE GENOMIC DNA]</scope>
    <source>
        <strain evidence="1 2">GM2012</strain>
    </source>
</reference>
<evidence type="ECO:0008006" key="3">
    <source>
        <dbReference type="Google" id="ProtNLM"/>
    </source>
</evidence>
<comment type="caution">
    <text evidence="1">The sequence shown here is derived from an EMBL/GenBank/DDBJ whole genome shotgun (WGS) entry which is preliminary data.</text>
</comment>
<dbReference type="Proteomes" id="UP000280296">
    <property type="component" value="Unassembled WGS sequence"/>
</dbReference>
<gene>
    <name evidence="1" type="ORF">TsocGM_10000</name>
</gene>
<dbReference type="EMBL" id="RYZH01000016">
    <property type="protein sequence ID" value="RUL87858.1"/>
    <property type="molecule type" value="Genomic_DNA"/>
</dbReference>